<dbReference type="InterPro" id="IPR042088">
    <property type="entry name" value="OligoPept_F_C"/>
</dbReference>
<dbReference type="NCBIfam" id="TIGR02290">
    <property type="entry name" value="M3_fam_3"/>
    <property type="match status" value="1"/>
</dbReference>
<dbReference type="PANTHER" id="PTHR11804">
    <property type="entry name" value="PROTEASE M3 THIMET OLIGOPEPTIDASE-RELATED"/>
    <property type="match status" value="1"/>
</dbReference>
<dbReference type="GO" id="GO:0006508">
    <property type="term" value="P:proteolysis"/>
    <property type="evidence" value="ECO:0007669"/>
    <property type="project" value="UniProtKB-KW"/>
</dbReference>
<feature type="domain" description="Oligopeptidase F N-terminal" evidence="8">
    <location>
        <begin position="131"/>
        <end position="200"/>
    </location>
</feature>
<evidence type="ECO:0000259" key="8">
    <source>
        <dbReference type="Pfam" id="PF08439"/>
    </source>
</evidence>
<dbReference type="Pfam" id="PF01432">
    <property type="entry name" value="Peptidase_M3"/>
    <property type="match status" value="1"/>
</dbReference>
<dbReference type="KEGG" id="rmai:MACH21_24780"/>
<evidence type="ECO:0000256" key="3">
    <source>
        <dbReference type="ARBA" id="ARBA00022801"/>
    </source>
</evidence>
<organism evidence="9 10">
    <name type="scientific">Roseicyclus marinus</name>
    <dbReference type="NCBI Taxonomy" id="2161673"/>
    <lineage>
        <taxon>Bacteria</taxon>
        <taxon>Pseudomonadati</taxon>
        <taxon>Pseudomonadota</taxon>
        <taxon>Alphaproteobacteria</taxon>
        <taxon>Rhodobacterales</taxon>
        <taxon>Roseobacteraceae</taxon>
        <taxon>Roseicyclus</taxon>
    </lineage>
</organism>
<dbReference type="AlphaFoldDB" id="A0AA48HL79"/>
<name>A0AA48HL79_9RHOB</name>
<keyword evidence="10" id="KW-1185">Reference proteome</keyword>
<evidence type="ECO:0000256" key="6">
    <source>
        <dbReference type="RuleBase" id="RU003435"/>
    </source>
</evidence>
<keyword evidence="3 6" id="KW-0378">Hydrolase</keyword>
<proteinExistence type="inferred from homology"/>
<evidence type="ECO:0000313" key="9">
    <source>
        <dbReference type="EMBL" id="BDW86301.1"/>
    </source>
</evidence>
<dbReference type="InterPro" id="IPR045090">
    <property type="entry name" value="Pept_M3A_M3B"/>
</dbReference>
<comment type="similarity">
    <text evidence="6">Belongs to the peptidase M3 family.</text>
</comment>
<dbReference type="InterPro" id="IPR001567">
    <property type="entry name" value="Pept_M3A_M3B_dom"/>
</dbReference>
<evidence type="ECO:0000313" key="10">
    <source>
        <dbReference type="Proteomes" id="UP001337723"/>
    </source>
</evidence>
<protein>
    <submittedName>
        <fullName evidence="9">Oligoendopeptidase F</fullName>
    </submittedName>
</protein>
<dbReference type="Gene3D" id="1.10.1370.20">
    <property type="entry name" value="Oligoendopeptidase f, C-terminal domain"/>
    <property type="match status" value="1"/>
</dbReference>
<evidence type="ECO:0000256" key="4">
    <source>
        <dbReference type="ARBA" id="ARBA00022833"/>
    </source>
</evidence>
<gene>
    <name evidence="9" type="primary">pepF</name>
    <name evidence="9" type="ORF">MACH21_24780</name>
</gene>
<dbReference type="GO" id="GO:0004222">
    <property type="term" value="F:metalloendopeptidase activity"/>
    <property type="evidence" value="ECO:0007669"/>
    <property type="project" value="InterPro"/>
</dbReference>
<dbReference type="GO" id="GO:0046872">
    <property type="term" value="F:metal ion binding"/>
    <property type="evidence" value="ECO:0007669"/>
    <property type="project" value="UniProtKB-UniRule"/>
</dbReference>
<feature type="domain" description="Peptidase M3A/M3B catalytic" evidence="7">
    <location>
        <begin position="276"/>
        <end position="595"/>
    </location>
</feature>
<reference evidence="9 10" key="1">
    <citation type="submission" date="2023-01" db="EMBL/GenBank/DDBJ databases">
        <title>Complete genome sequence of Roseicyclus marinus strain Dej080120_10.</title>
        <authorList>
            <person name="Ueki S."/>
            <person name="Maruyama F."/>
        </authorList>
    </citation>
    <scope>NUCLEOTIDE SEQUENCE [LARGE SCALE GENOMIC DNA]</scope>
    <source>
        <strain evidence="9 10">Dej080120_10</strain>
    </source>
</reference>
<sequence length="610" mass="68308">MLMSQFSAPLPRDAARDGGGAPLGDLPDWDLSDLYAAPDAPELKRDLDWLAQECADFAADYEGKLAGLDTAGMLACVRRYERIDVVAGRIMSYAGLRYYQHTTDAGRAKFMSDMQDKITTYTTALVFFDLEFNRIPDAGYAAVFGGDPALARYKPVFDRMRARKPYQLSDELEKFLHDQSVVGASAWNKLFDETIAGMSFEVEGDRLGIEATLNLLTDHDRSRREAGARALADGFAERLPLFARVHNTLAKDKEISDRWRKLPTPQMGRHLSNHVEPEVVEALRNAVVAAYPRLSHRYYALKAKWLGLERLQVWDRNAPLPMEENRIFGWEEARKLVTEAYAGFDPRMAELSEPFFTQGWIDAGVKEGKAPGAFAHPTVAEVHPYVMLNYLGKPRDVMTLAHELGHGVHQRLAAGQGELLSSTPLTLAETASVFGEMLTFRKMLAEAKDDAAKKVLLAGKVEDMINTVVRQIAFYDFECKLHAARREGELTPEDINALWMSVQAQSLGPVFDFMEGYETFWAYIPHFVHSPFYVYAYAFGDGLVNALYAVYAEGTPGFQEKYFDMLKAGGSKHHKDLLAPFGLDASDPAFWDKGLSMIEGFIDELEAMEA</sequence>
<dbReference type="SUPFAM" id="SSF55486">
    <property type="entry name" value="Metalloproteases ('zincins'), catalytic domain"/>
    <property type="match status" value="1"/>
</dbReference>
<dbReference type="Proteomes" id="UP001337723">
    <property type="component" value="Chromosome"/>
</dbReference>
<dbReference type="Pfam" id="PF08439">
    <property type="entry name" value="Peptidase_M3_N"/>
    <property type="match status" value="1"/>
</dbReference>
<keyword evidence="1 6" id="KW-0645">Protease</keyword>
<keyword evidence="2 6" id="KW-0479">Metal-binding</keyword>
<evidence type="ECO:0000259" key="7">
    <source>
        <dbReference type="Pfam" id="PF01432"/>
    </source>
</evidence>
<dbReference type="PANTHER" id="PTHR11804:SF5">
    <property type="entry name" value="OLIGOENDOPEPTIDASE F"/>
    <property type="match status" value="1"/>
</dbReference>
<dbReference type="Gene3D" id="1.20.140.70">
    <property type="entry name" value="Oligopeptidase f, N-terminal domain"/>
    <property type="match status" value="1"/>
</dbReference>
<dbReference type="RefSeq" id="WP_425328809.1">
    <property type="nucleotide sequence ID" value="NZ_AP027266.1"/>
</dbReference>
<dbReference type="EMBL" id="AP027266">
    <property type="protein sequence ID" value="BDW86301.1"/>
    <property type="molecule type" value="Genomic_DNA"/>
</dbReference>
<keyword evidence="5 6" id="KW-0482">Metalloprotease</keyword>
<evidence type="ECO:0000256" key="1">
    <source>
        <dbReference type="ARBA" id="ARBA00022670"/>
    </source>
</evidence>
<evidence type="ECO:0000256" key="5">
    <source>
        <dbReference type="ARBA" id="ARBA00023049"/>
    </source>
</evidence>
<comment type="cofactor">
    <cofactor evidence="6">
        <name>Zn(2+)</name>
        <dbReference type="ChEBI" id="CHEBI:29105"/>
    </cofactor>
    <text evidence="6">Binds 1 zinc ion.</text>
</comment>
<dbReference type="InterPro" id="IPR011977">
    <property type="entry name" value="Pept_M3B_clade3"/>
</dbReference>
<dbReference type="GO" id="GO:0006518">
    <property type="term" value="P:peptide metabolic process"/>
    <property type="evidence" value="ECO:0007669"/>
    <property type="project" value="TreeGrafter"/>
</dbReference>
<dbReference type="InterPro" id="IPR013647">
    <property type="entry name" value="OligopepF_N_dom"/>
</dbReference>
<evidence type="ECO:0000256" key="2">
    <source>
        <dbReference type="ARBA" id="ARBA00022723"/>
    </source>
</evidence>
<keyword evidence="4 6" id="KW-0862">Zinc</keyword>
<accession>A0AA48HL79</accession>
<dbReference type="CDD" id="cd09610">
    <property type="entry name" value="M3B_PepF"/>
    <property type="match status" value="1"/>
</dbReference>